<evidence type="ECO:0000313" key="2">
    <source>
        <dbReference type="Proteomes" id="UP000186917"/>
    </source>
</evidence>
<proteinExistence type="predicted"/>
<accession>A0A1N7KE68</accession>
<dbReference type="AlphaFoldDB" id="A0A1N7KE68"/>
<keyword evidence="2" id="KW-1185">Reference proteome</keyword>
<dbReference type="Proteomes" id="UP000186917">
    <property type="component" value="Unassembled WGS sequence"/>
</dbReference>
<dbReference type="STRING" id="477680.SAMN05421788_101141"/>
<dbReference type="EMBL" id="FTOR01000001">
    <property type="protein sequence ID" value="SIS59888.1"/>
    <property type="molecule type" value="Genomic_DNA"/>
</dbReference>
<organism evidence="1 2">
    <name type="scientific">Filimonas lacunae</name>
    <dbReference type="NCBI Taxonomy" id="477680"/>
    <lineage>
        <taxon>Bacteria</taxon>
        <taxon>Pseudomonadati</taxon>
        <taxon>Bacteroidota</taxon>
        <taxon>Chitinophagia</taxon>
        <taxon>Chitinophagales</taxon>
        <taxon>Chitinophagaceae</taxon>
        <taxon>Filimonas</taxon>
    </lineage>
</organism>
<gene>
    <name evidence="1" type="ORF">SAMN05421788_101141</name>
</gene>
<protein>
    <submittedName>
        <fullName evidence="1">Uncharacterized protein</fullName>
    </submittedName>
</protein>
<name>A0A1N7KE68_9BACT</name>
<sequence length="56" mass="5836">MAGGYRITIISDGPVCHNSDTVPPGLALINLVPGGHEGSLTISLLNMLCMTPHHGR</sequence>
<evidence type="ECO:0000313" key="1">
    <source>
        <dbReference type="EMBL" id="SIS59888.1"/>
    </source>
</evidence>
<reference evidence="2" key="1">
    <citation type="submission" date="2017-01" db="EMBL/GenBank/DDBJ databases">
        <authorList>
            <person name="Varghese N."/>
            <person name="Submissions S."/>
        </authorList>
    </citation>
    <scope>NUCLEOTIDE SEQUENCE [LARGE SCALE GENOMIC DNA]</scope>
    <source>
        <strain evidence="2">DSM 21054</strain>
    </source>
</reference>